<sequence length="80" mass="8337">MLIRTSKDLGQAIRAARKGLGLTQAELALVAACGVRFIVEAEAGKPTLRLDTLLRVIQALGGTLTLTGMSIGDHEAGKHA</sequence>
<dbReference type="InterPro" id="IPR001387">
    <property type="entry name" value="Cro/C1-type_HTH"/>
</dbReference>
<dbReference type="EMBL" id="VLJN01000001">
    <property type="protein sequence ID" value="TWG89307.1"/>
    <property type="molecule type" value="Genomic_DNA"/>
</dbReference>
<dbReference type="Pfam" id="PF01381">
    <property type="entry name" value="HTH_3"/>
    <property type="match status" value="1"/>
</dbReference>
<evidence type="ECO:0000313" key="3">
    <source>
        <dbReference type="Proteomes" id="UP000318141"/>
    </source>
</evidence>
<comment type="caution">
    <text evidence="2">The sequence shown here is derived from an EMBL/GenBank/DDBJ whole genome shotgun (WGS) entry which is preliminary data.</text>
</comment>
<dbReference type="Proteomes" id="UP000318141">
    <property type="component" value="Unassembled WGS sequence"/>
</dbReference>
<name>A0A562BVN6_9BURK</name>
<gene>
    <name evidence="2" type="ORF">L602_000100001970</name>
</gene>
<reference evidence="2 3" key="1">
    <citation type="submission" date="2019-07" db="EMBL/GenBank/DDBJ databases">
        <title>Genome sequencing of lignin-degrading bacterial isolates.</title>
        <authorList>
            <person name="Gladden J."/>
        </authorList>
    </citation>
    <scope>NUCLEOTIDE SEQUENCE [LARGE SCALE GENOMIC DNA]</scope>
    <source>
        <strain evidence="2 3">J11</strain>
    </source>
</reference>
<dbReference type="AlphaFoldDB" id="A0A562BVN6"/>
<dbReference type="CDD" id="cd00093">
    <property type="entry name" value="HTH_XRE"/>
    <property type="match status" value="1"/>
</dbReference>
<dbReference type="GO" id="GO:0003677">
    <property type="term" value="F:DNA binding"/>
    <property type="evidence" value="ECO:0007669"/>
    <property type="project" value="InterPro"/>
</dbReference>
<keyword evidence="3" id="KW-1185">Reference proteome</keyword>
<evidence type="ECO:0000313" key="2">
    <source>
        <dbReference type="EMBL" id="TWG89307.1"/>
    </source>
</evidence>
<feature type="domain" description="HTH cro/C1-type" evidence="1">
    <location>
        <begin position="13"/>
        <end position="67"/>
    </location>
</feature>
<dbReference type="InterPro" id="IPR010982">
    <property type="entry name" value="Lambda_DNA-bd_dom_sf"/>
</dbReference>
<evidence type="ECO:0000259" key="1">
    <source>
        <dbReference type="PROSITE" id="PS50943"/>
    </source>
</evidence>
<protein>
    <submittedName>
        <fullName evidence="2">Y4mF family transcriptional regulator</fullName>
    </submittedName>
</protein>
<organism evidence="2 3">
    <name type="scientific">Cupriavidus gilardii J11</name>
    <dbReference type="NCBI Taxonomy" id="936133"/>
    <lineage>
        <taxon>Bacteria</taxon>
        <taxon>Pseudomonadati</taxon>
        <taxon>Pseudomonadota</taxon>
        <taxon>Betaproteobacteria</taxon>
        <taxon>Burkholderiales</taxon>
        <taxon>Burkholderiaceae</taxon>
        <taxon>Cupriavidus</taxon>
    </lineage>
</organism>
<dbReference type="InterPro" id="IPR017507">
    <property type="entry name" value="Tscrpt_reg_HipB-like"/>
</dbReference>
<dbReference type="OrthoDB" id="9156632at2"/>
<accession>A0A562BVN6</accession>
<proteinExistence type="predicted"/>
<dbReference type="PROSITE" id="PS50943">
    <property type="entry name" value="HTH_CROC1"/>
    <property type="match status" value="1"/>
</dbReference>
<dbReference type="SUPFAM" id="SSF47413">
    <property type="entry name" value="lambda repressor-like DNA-binding domains"/>
    <property type="match status" value="1"/>
</dbReference>
<dbReference type="SMART" id="SM00530">
    <property type="entry name" value="HTH_XRE"/>
    <property type="match status" value="1"/>
</dbReference>
<dbReference type="NCBIfam" id="TIGR03070">
    <property type="entry name" value="couple_hipB"/>
    <property type="match status" value="1"/>
</dbReference>
<dbReference type="Gene3D" id="1.10.260.40">
    <property type="entry name" value="lambda repressor-like DNA-binding domains"/>
    <property type="match status" value="1"/>
</dbReference>